<evidence type="ECO:0000313" key="1">
    <source>
        <dbReference type="EMBL" id="MCX3263649.1"/>
    </source>
</evidence>
<dbReference type="RefSeq" id="WP_010600753.1">
    <property type="nucleotide sequence ID" value="NZ_JAPJUH010000001.1"/>
</dbReference>
<comment type="caution">
    <text evidence="1">The sequence shown here is derived from an EMBL/GenBank/DDBJ whole genome shotgun (WGS) entry which is preliminary data.</text>
</comment>
<evidence type="ECO:0000313" key="2">
    <source>
        <dbReference type="Proteomes" id="UP001142592"/>
    </source>
</evidence>
<organism evidence="1 2">
    <name type="scientific">Pedobacter agri</name>
    <dbReference type="NCBI Taxonomy" id="454586"/>
    <lineage>
        <taxon>Bacteria</taxon>
        <taxon>Pseudomonadati</taxon>
        <taxon>Bacteroidota</taxon>
        <taxon>Sphingobacteriia</taxon>
        <taxon>Sphingobacteriales</taxon>
        <taxon>Sphingobacteriaceae</taxon>
        <taxon>Pedobacter</taxon>
    </lineage>
</organism>
<dbReference type="SUPFAM" id="SSF53756">
    <property type="entry name" value="UDP-Glycosyltransferase/glycogen phosphorylase"/>
    <property type="match status" value="1"/>
</dbReference>
<reference evidence="1" key="1">
    <citation type="submission" date="2022-11" db="EMBL/GenBank/DDBJ databases">
        <authorList>
            <person name="Graham C."/>
            <person name="Newman J.D."/>
        </authorList>
    </citation>
    <scope>NUCLEOTIDE SEQUENCE</scope>
    <source>
        <strain evidence="1">DSM 19486</strain>
    </source>
</reference>
<gene>
    <name evidence="1" type="ORF">OQZ29_02775</name>
</gene>
<dbReference type="AlphaFoldDB" id="A0A9X3DAE9"/>
<dbReference type="EMBL" id="JAPJUH010000001">
    <property type="protein sequence ID" value="MCX3263649.1"/>
    <property type="molecule type" value="Genomic_DNA"/>
</dbReference>
<dbReference type="Proteomes" id="UP001142592">
    <property type="component" value="Unassembled WGS sequence"/>
</dbReference>
<keyword evidence="2" id="KW-1185">Reference proteome</keyword>
<protein>
    <submittedName>
        <fullName evidence="1">Glycosyltransferase</fullName>
    </submittedName>
</protein>
<accession>A0A9X3DAE9</accession>
<name>A0A9X3DAE9_9SPHI</name>
<sequence length="430" mass="49270">MKKLLIISPYFPPSNAADMQRIRMSLPYFKEFGWDAEVITVDPSHSDMTKDELLLTNIPSEIKIHQVKAFEKKSTSKLGLGSIALRSLWFYKKYVDSLLKQQHFDLIYFSTTQFPVMVLGAHWKKKYDIPYVIDMQDPWHSTYYENKPKSERPSKYWFSYRLNQFLEPIAMKNVDGLISVSQGYLNTLLIRYANLKNVPKTVITFGVFEADSLLVKNEQYRFKSAFEKHTSLKHFVYVGRGGLDMKDAVIILFKAFKIGLENELNLFDKVRFHFIGTSYAPNGEGIRTIKPIADDLGIGRYVEEKTDRVSFFNGLFTLQQADALVILGSNDVQYTASKIYPYITAEKPLVAIFHPASSANKILDLCTNIKANSLLNDNEDAERSVFESMLAILQGKTALEINEANFANYSAKVMTRKQVELFNQVLKNIS</sequence>
<proteinExistence type="predicted"/>
<dbReference type="Gene3D" id="3.40.50.2000">
    <property type="entry name" value="Glycogen Phosphorylase B"/>
    <property type="match status" value="1"/>
</dbReference>